<evidence type="ECO:0000313" key="2">
    <source>
        <dbReference type="EMBL" id="KAJ8477218.1"/>
    </source>
</evidence>
<accession>A0AAV8QLD1</accession>
<evidence type="ECO:0000256" key="1">
    <source>
        <dbReference type="SAM" id="MobiDB-lite"/>
    </source>
</evidence>
<evidence type="ECO:0000313" key="3">
    <source>
        <dbReference type="Proteomes" id="UP001222027"/>
    </source>
</evidence>
<dbReference type="AlphaFoldDB" id="A0AAV8QLD1"/>
<dbReference type="EMBL" id="JAQQAF010000006">
    <property type="protein sequence ID" value="KAJ8477218.1"/>
    <property type="molecule type" value="Genomic_DNA"/>
</dbReference>
<comment type="caution">
    <text evidence="2">The sequence shown here is derived from an EMBL/GenBank/DDBJ whole genome shotgun (WGS) entry which is preliminary data.</text>
</comment>
<sequence length="87" mass="9917">MLGRGRWGGPWSSSTPPSPKTAHLFPPLLPPLKHSFLNWDQIFAINDIAGCTLTSSWFSAADWLHQCDTQLLRWASDDLWDMHKNEL</sequence>
<protein>
    <submittedName>
        <fullName evidence="2">Uncharacterized protein</fullName>
    </submittedName>
</protein>
<name>A0AAV8QLD1_ENSVE</name>
<dbReference type="Proteomes" id="UP001222027">
    <property type="component" value="Unassembled WGS sequence"/>
</dbReference>
<feature type="region of interest" description="Disordered" evidence="1">
    <location>
        <begin position="1"/>
        <end position="22"/>
    </location>
</feature>
<organism evidence="2 3">
    <name type="scientific">Ensete ventricosum</name>
    <name type="common">Abyssinian banana</name>
    <name type="synonym">Musa ensete</name>
    <dbReference type="NCBI Taxonomy" id="4639"/>
    <lineage>
        <taxon>Eukaryota</taxon>
        <taxon>Viridiplantae</taxon>
        <taxon>Streptophyta</taxon>
        <taxon>Embryophyta</taxon>
        <taxon>Tracheophyta</taxon>
        <taxon>Spermatophyta</taxon>
        <taxon>Magnoliopsida</taxon>
        <taxon>Liliopsida</taxon>
        <taxon>Zingiberales</taxon>
        <taxon>Musaceae</taxon>
        <taxon>Ensete</taxon>
    </lineage>
</organism>
<reference evidence="2 3" key="1">
    <citation type="submission" date="2022-12" db="EMBL/GenBank/DDBJ databases">
        <title>Chromosome-scale assembly of the Ensete ventricosum genome.</title>
        <authorList>
            <person name="Dussert Y."/>
            <person name="Stocks J."/>
            <person name="Wendawek A."/>
            <person name="Woldeyes F."/>
            <person name="Nichols R.A."/>
            <person name="Borrell J.S."/>
        </authorList>
    </citation>
    <scope>NUCLEOTIDE SEQUENCE [LARGE SCALE GENOMIC DNA]</scope>
    <source>
        <strain evidence="3">cv. Maze</strain>
        <tissue evidence="2">Seeds</tissue>
    </source>
</reference>
<proteinExistence type="predicted"/>
<gene>
    <name evidence="2" type="ORF">OPV22_020945</name>
</gene>
<keyword evidence="3" id="KW-1185">Reference proteome</keyword>